<dbReference type="Proteomes" id="UP000077755">
    <property type="component" value="Chromosome 1"/>
</dbReference>
<proteinExistence type="inferred from homology"/>
<evidence type="ECO:0000256" key="1">
    <source>
        <dbReference type="ARBA" id="ARBA00004606"/>
    </source>
</evidence>
<dbReference type="GO" id="GO:0016020">
    <property type="term" value="C:membrane"/>
    <property type="evidence" value="ECO:0007669"/>
    <property type="project" value="UniProtKB-SubCell"/>
</dbReference>
<keyword evidence="10" id="KW-1185">Reference proteome</keyword>
<evidence type="ECO:0000256" key="3">
    <source>
        <dbReference type="ARBA" id="ARBA00006351"/>
    </source>
</evidence>
<dbReference type="GO" id="GO:0005794">
    <property type="term" value="C:Golgi apparatus"/>
    <property type="evidence" value="ECO:0007669"/>
    <property type="project" value="TreeGrafter"/>
</dbReference>
<dbReference type="EC" id="2.4.1.-" evidence="7"/>
<evidence type="ECO:0000313" key="10">
    <source>
        <dbReference type="Proteomes" id="UP000077755"/>
    </source>
</evidence>
<comment type="similarity">
    <text evidence="3 7">Belongs to the glycosyltransferase 8 family.</text>
</comment>
<dbReference type="PANTHER" id="PTHR13778:SF47">
    <property type="entry name" value="LIPOPOLYSACCHARIDE 1,3-GALACTOSYLTRANSFERASE"/>
    <property type="match status" value="1"/>
</dbReference>
<dbReference type="GO" id="GO:0046872">
    <property type="term" value="F:metal ion binding"/>
    <property type="evidence" value="ECO:0007669"/>
    <property type="project" value="UniProtKB-KW"/>
</dbReference>
<evidence type="ECO:0000256" key="4">
    <source>
        <dbReference type="ARBA" id="ARBA00022676"/>
    </source>
</evidence>
<feature type="region of interest" description="Disordered" evidence="8">
    <location>
        <begin position="1"/>
        <end position="38"/>
    </location>
</feature>
<dbReference type="InterPro" id="IPR029044">
    <property type="entry name" value="Nucleotide-diphossugar_trans"/>
</dbReference>
<organism evidence="9 10">
    <name type="scientific">Daucus carota subsp. sativus</name>
    <name type="common">Carrot</name>
    <dbReference type="NCBI Taxonomy" id="79200"/>
    <lineage>
        <taxon>Eukaryota</taxon>
        <taxon>Viridiplantae</taxon>
        <taxon>Streptophyta</taxon>
        <taxon>Embryophyta</taxon>
        <taxon>Tracheophyta</taxon>
        <taxon>Spermatophyta</taxon>
        <taxon>Magnoliopsida</taxon>
        <taxon>eudicotyledons</taxon>
        <taxon>Gunneridae</taxon>
        <taxon>Pentapetalae</taxon>
        <taxon>asterids</taxon>
        <taxon>campanulids</taxon>
        <taxon>Apiales</taxon>
        <taxon>Apiaceae</taxon>
        <taxon>Apioideae</taxon>
        <taxon>Scandiceae</taxon>
        <taxon>Daucinae</taxon>
        <taxon>Daucus</taxon>
        <taxon>Daucus sect. Daucus</taxon>
    </lineage>
</organism>
<evidence type="ECO:0000313" key="9">
    <source>
        <dbReference type="EMBL" id="WOG84850.1"/>
    </source>
</evidence>
<evidence type="ECO:0000256" key="8">
    <source>
        <dbReference type="SAM" id="MobiDB-lite"/>
    </source>
</evidence>
<dbReference type="InterPro" id="IPR002495">
    <property type="entry name" value="Glyco_trans_8"/>
</dbReference>
<evidence type="ECO:0000256" key="7">
    <source>
        <dbReference type="RuleBase" id="RU362027"/>
    </source>
</evidence>
<dbReference type="AlphaFoldDB" id="A0A166IHV6"/>
<reference evidence="9" key="2">
    <citation type="submission" date="2022-03" db="EMBL/GenBank/DDBJ databases">
        <title>Draft title - Genomic analysis of global carrot germplasm unveils the trajectory of domestication and the origin of high carotenoid orange carrot.</title>
        <authorList>
            <person name="Iorizzo M."/>
            <person name="Ellison S."/>
            <person name="Senalik D."/>
            <person name="Macko-Podgorni A."/>
            <person name="Grzebelus D."/>
            <person name="Bostan H."/>
            <person name="Rolling W."/>
            <person name="Curaba J."/>
            <person name="Simon P."/>
        </authorList>
    </citation>
    <scope>NUCLEOTIDE SEQUENCE</scope>
    <source>
        <tissue evidence="9">Leaf</tissue>
    </source>
</reference>
<dbReference type="Gene3D" id="3.90.550.10">
    <property type="entry name" value="Spore Coat Polysaccharide Biosynthesis Protein SpsA, Chain A"/>
    <property type="match status" value="1"/>
</dbReference>
<reference evidence="9" key="1">
    <citation type="journal article" date="2016" name="Nat. Genet.">
        <title>A high-quality carrot genome assembly provides new insights into carotenoid accumulation and asterid genome evolution.</title>
        <authorList>
            <person name="Iorizzo M."/>
            <person name="Ellison S."/>
            <person name="Senalik D."/>
            <person name="Zeng P."/>
            <person name="Satapoomin P."/>
            <person name="Huang J."/>
            <person name="Bowman M."/>
            <person name="Iovene M."/>
            <person name="Sanseverino W."/>
            <person name="Cavagnaro P."/>
            <person name="Yildiz M."/>
            <person name="Macko-Podgorni A."/>
            <person name="Moranska E."/>
            <person name="Grzebelus E."/>
            <person name="Grzebelus D."/>
            <person name="Ashrafi H."/>
            <person name="Zheng Z."/>
            <person name="Cheng S."/>
            <person name="Spooner D."/>
            <person name="Van Deynze A."/>
            <person name="Simon P."/>
        </authorList>
    </citation>
    <scope>NUCLEOTIDE SEQUENCE</scope>
    <source>
        <tissue evidence="9">Leaf</tissue>
    </source>
</reference>
<evidence type="ECO:0000256" key="5">
    <source>
        <dbReference type="ARBA" id="ARBA00022679"/>
    </source>
</evidence>
<dbReference type="EMBL" id="CP093343">
    <property type="protein sequence ID" value="WOG84850.1"/>
    <property type="molecule type" value="Genomic_DNA"/>
</dbReference>
<keyword evidence="4" id="KW-0328">Glycosyltransferase</keyword>
<dbReference type="OMA" id="RNWIPFD"/>
<gene>
    <name evidence="9" type="ORF">DCAR_0104035</name>
</gene>
<evidence type="ECO:0000256" key="2">
    <source>
        <dbReference type="ARBA" id="ARBA00004877"/>
    </source>
</evidence>
<comment type="subcellular location">
    <subcellularLocation>
        <location evidence="1">Membrane</location>
        <topology evidence="1">Single-pass type II membrane protein</topology>
    </subcellularLocation>
</comment>
<protein>
    <recommendedName>
        <fullName evidence="7">Hexosyltransferase</fullName>
        <ecNumber evidence="7">2.4.1.-</ecNumber>
    </recommendedName>
</protein>
<dbReference type="InterPro" id="IPR050748">
    <property type="entry name" value="Glycosyltrans_8_dom-fam"/>
</dbReference>
<comment type="pathway">
    <text evidence="2">Glycan metabolism; pectin biosynthesis.</text>
</comment>
<evidence type="ECO:0000256" key="6">
    <source>
        <dbReference type="ARBA" id="ARBA00022723"/>
    </source>
</evidence>
<dbReference type="OrthoDB" id="411524at2759"/>
<keyword evidence="6" id="KW-0479">Metal-binding</keyword>
<name>A0A166IHV6_DAUCS</name>
<dbReference type="GO" id="GO:0016757">
    <property type="term" value="F:glycosyltransferase activity"/>
    <property type="evidence" value="ECO:0007669"/>
    <property type="project" value="UniProtKB-KW"/>
</dbReference>
<sequence length="385" mass="42698">MSSSSIASRSATRRNIFESPPDPKLPSNASDPVADPPPAPRPVSQLLAFGVIIVLALLQFLPATHFRDASDPFRKWVAFDSFSVVKDNDPELAPVHVEENKMVHIVSWMDCLDLRSLAILANSTLSSSRYPELVHFHFFVPEELDEKVSYYKLKVLFPHSNLEVLGQRDVKEAILAASSAGEHTDPSIAEIAPFAIPIIHPSLSKFIYVSQNVIMKGRVEELLHVNLSNYGIAMAEDCSKRLSDYANSDVLDVIQRSASKPWVSSTSYATNACMPELGLVLFDAAKLEKDLVEAILWWSRVLNNKKSGPNPAIALAVWTRHMKLSSSWKLGMYKAAEMNTDNSVVRYGHEGNMCTTFSSGTVSQTDIEEISNTYLPPKSDQILHN</sequence>
<dbReference type="Pfam" id="PF01501">
    <property type="entry name" value="Glyco_transf_8"/>
    <property type="match status" value="1"/>
</dbReference>
<keyword evidence="5" id="KW-0808">Transferase</keyword>
<dbReference type="SUPFAM" id="SSF53448">
    <property type="entry name" value="Nucleotide-diphospho-sugar transferases"/>
    <property type="match status" value="1"/>
</dbReference>
<accession>A0A166IHV6</accession>
<feature type="compositionally biased region" description="Low complexity" evidence="8">
    <location>
        <begin position="1"/>
        <end position="14"/>
    </location>
</feature>
<dbReference type="PANTHER" id="PTHR13778">
    <property type="entry name" value="GLYCOSYLTRANSFERASE 8 DOMAIN-CONTAINING PROTEIN"/>
    <property type="match status" value="1"/>
</dbReference>
<dbReference type="KEGG" id="dcr:108205709"/>
<dbReference type="Gramene" id="KZN11146">
    <property type="protein sequence ID" value="KZN11146"/>
    <property type="gene ID" value="DCAR_003802"/>
</dbReference>